<feature type="region of interest" description="Disordered" evidence="1">
    <location>
        <begin position="1"/>
        <end position="20"/>
    </location>
</feature>
<evidence type="ECO:0000313" key="2">
    <source>
        <dbReference type="EMBL" id="KAF4071205.1"/>
    </source>
</evidence>
<evidence type="ECO:0000256" key="1">
    <source>
        <dbReference type="SAM" id="MobiDB-lite"/>
    </source>
</evidence>
<reference evidence="2 3" key="1">
    <citation type="submission" date="2020-02" db="EMBL/GenBank/DDBJ databases">
        <title>A chromosome-scale genome assembly of the black bullhead catfish (Ameiurus melas).</title>
        <authorList>
            <person name="Wen M."/>
            <person name="Zham M."/>
            <person name="Cabau C."/>
            <person name="Klopp C."/>
            <person name="Donnadieu C."/>
            <person name="Roques C."/>
            <person name="Bouchez O."/>
            <person name="Lampietro C."/>
            <person name="Jouanno E."/>
            <person name="Herpin A."/>
            <person name="Louis A."/>
            <person name="Berthelot C."/>
            <person name="Parey E."/>
            <person name="Roest-Crollius H."/>
            <person name="Braasch I."/>
            <person name="Postlethwait J."/>
            <person name="Robinson-Rechavi M."/>
            <person name="Echchiki A."/>
            <person name="Begum T."/>
            <person name="Montfort J."/>
            <person name="Schartl M."/>
            <person name="Bobe J."/>
            <person name="Guiguen Y."/>
        </authorList>
    </citation>
    <scope>NUCLEOTIDE SEQUENCE [LARGE SCALE GENOMIC DNA]</scope>
    <source>
        <strain evidence="2">M_S1</strain>
        <tissue evidence="2">Blood</tissue>
    </source>
</reference>
<dbReference type="AlphaFoldDB" id="A0A7J5ZKN8"/>
<proteinExistence type="predicted"/>
<sequence>MESVEDHLGSFTNSPHTPTRLQLLGDVKTEIDGKTSSSLGEITPVDHQKHVKKEEPADEGYLCGGTSSSVGHINPVDQQKLIKKEEPEDETNLNEETTMRQITPVDQQSEGFQRKLIKEEESEDEGYVCSTTVCG</sequence>
<feature type="compositionally biased region" description="Polar residues" evidence="1">
    <location>
        <begin position="10"/>
        <end position="20"/>
    </location>
</feature>
<feature type="compositionally biased region" description="Basic and acidic residues" evidence="1">
    <location>
        <begin position="44"/>
        <end position="55"/>
    </location>
</feature>
<gene>
    <name evidence="2" type="ORF">AMELA_G00283210</name>
</gene>
<feature type="compositionally biased region" description="Polar residues" evidence="1">
    <location>
        <begin position="99"/>
        <end position="111"/>
    </location>
</feature>
<accession>A0A7J5ZKN8</accession>
<name>A0A7J5ZKN8_AMEME</name>
<evidence type="ECO:0000313" key="3">
    <source>
        <dbReference type="Proteomes" id="UP000593565"/>
    </source>
</evidence>
<dbReference type="EMBL" id="JAAGNN010000028">
    <property type="protein sequence ID" value="KAF4071205.1"/>
    <property type="molecule type" value="Genomic_DNA"/>
</dbReference>
<dbReference type="Proteomes" id="UP000593565">
    <property type="component" value="Unassembled WGS sequence"/>
</dbReference>
<organism evidence="2 3">
    <name type="scientific">Ameiurus melas</name>
    <name type="common">Black bullhead</name>
    <name type="synonym">Silurus melas</name>
    <dbReference type="NCBI Taxonomy" id="219545"/>
    <lineage>
        <taxon>Eukaryota</taxon>
        <taxon>Metazoa</taxon>
        <taxon>Chordata</taxon>
        <taxon>Craniata</taxon>
        <taxon>Vertebrata</taxon>
        <taxon>Euteleostomi</taxon>
        <taxon>Actinopterygii</taxon>
        <taxon>Neopterygii</taxon>
        <taxon>Teleostei</taxon>
        <taxon>Ostariophysi</taxon>
        <taxon>Siluriformes</taxon>
        <taxon>Ictaluridae</taxon>
        <taxon>Ameiurus</taxon>
    </lineage>
</organism>
<protein>
    <submittedName>
        <fullName evidence="2">Uncharacterized protein</fullName>
    </submittedName>
</protein>
<keyword evidence="3" id="KW-1185">Reference proteome</keyword>
<comment type="caution">
    <text evidence="2">The sequence shown here is derived from an EMBL/GenBank/DDBJ whole genome shotgun (WGS) entry which is preliminary data.</text>
</comment>
<feature type="region of interest" description="Disordered" evidence="1">
    <location>
        <begin position="34"/>
        <end position="111"/>
    </location>
</feature>